<proteinExistence type="predicted"/>
<dbReference type="EMBL" id="CADCTZ010000697">
    <property type="protein sequence ID" value="CAA9361436.1"/>
    <property type="molecule type" value="Genomic_DNA"/>
</dbReference>
<dbReference type="AlphaFoldDB" id="A0A6J4MQ79"/>
<accession>A0A6J4MQ79</accession>
<name>A0A6J4MQ79_9CYAN</name>
<sequence length="42" mass="4668">MRKKPRTPISRATNKGDATTEAAFALVEHAIAVKRQKGEEYP</sequence>
<feature type="region of interest" description="Disordered" evidence="1">
    <location>
        <begin position="1"/>
        <end position="20"/>
    </location>
</feature>
<gene>
    <name evidence="2" type="ORF">AVDCRST_MAG84-3520</name>
</gene>
<feature type="non-terminal residue" evidence="2">
    <location>
        <position position="42"/>
    </location>
</feature>
<organism evidence="2">
    <name type="scientific">uncultured Microcoleus sp</name>
    <dbReference type="NCBI Taxonomy" id="259945"/>
    <lineage>
        <taxon>Bacteria</taxon>
        <taxon>Bacillati</taxon>
        <taxon>Cyanobacteriota</taxon>
        <taxon>Cyanophyceae</taxon>
        <taxon>Oscillatoriophycideae</taxon>
        <taxon>Oscillatoriales</taxon>
        <taxon>Microcoleaceae</taxon>
        <taxon>Microcoleus</taxon>
        <taxon>environmental samples</taxon>
    </lineage>
</organism>
<protein>
    <submittedName>
        <fullName evidence="2">Uncharacterized protein</fullName>
    </submittedName>
</protein>
<evidence type="ECO:0000256" key="1">
    <source>
        <dbReference type="SAM" id="MobiDB-lite"/>
    </source>
</evidence>
<evidence type="ECO:0000313" key="2">
    <source>
        <dbReference type="EMBL" id="CAA9361436.1"/>
    </source>
</evidence>
<reference evidence="2" key="1">
    <citation type="submission" date="2020-02" db="EMBL/GenBank/DDBJ databases">
        <authorList>
            <person name="Meier V. D."/>
        </authorList>
    </citation>
    <scope>NUCLEOTIDE SEQUENCE</scope>
    <source>
        <strain evidence="2">AVDCRST_MAG84</strain>
    </source>
</reference>